<feature type="transmembrane region" description="Helical" evidence="1">
    <location>
        <begin position="105"/>
        <end position="126"/>
    </location>
</feature>
<dbReference type="Proteomes" id="UP001418637">
    <property type="component" value="Unassembled WGS sequence"/>
</dbReference>
<feature type="domain" description="EamA" evidence="2">
    <location>
        <begin position="162"/>
        <end position="292"/>
    </location>
</feature>
<name>A0ABV0BIG5_9HYPH</name>
<reference evidence="3 4" key="1">
    <citation type="submission" date="2024-04" db="EMBL/GenBank/DDBJ databases">
        <title>A novel species isolated from cricket.</title>
        <authorList>
            <person name="Wang H.-C."/>
        </authorList>
    </citation>
    <scope>NUCLEOTIDE SEQUENCE [LARGE SCALE GENOMIC DNA]</scope>
    <source>
        <strain evidence="3 4">WL0021</strain>
    </source>
</reference>
<keyword evidence="4" id="KW-1185">Reference proteome</keyword>
<keyword evidence="1" id="KW-0472">Membrane</keyword>
<accession>A0ABV0BIG5</accession>
<dbReference type="Gene3D" id="1.10.3730.20">
    <property type="match status" value="1"/>
</dbReference>
<keyword evidence="1" id="KW-1133">Transmembrane helix</keyword>
<evidence type="ECO:0000259" key="2">
    <source>
        <dbReference type="Pfam" id="PF00892"/>
    </source>
</evidence>
<feature type="transmembrane region" description="Helical" evidence="1">
    <location>
        <begin position="220"/>
        <end position="238"/>
    </location>
</feature>
<dbReference type="PANTHER" id="PTHR22911">
    <property type="entry name" value="ACYL-MALONYL CONDENSING ENZYME-RELATED"/>
    <property type="match status" value="1"/>
</dbReference>
<dbReference type="InterPro" id="IPR037185">
    <property type="entry name" value="EmrE-like"/>
</dbReference>
<dbReference type="InterPro" id="IPR000620">
    <property type="entry name" value="EamA_dom"/>
</dbReference>
<feature type="transmembrane region" description="Helical" evidence="1">
    <location>
        <begin position="250"/>
        <end position="269"/>
    </location>
</feature>
<proteinExistence type="predicted"/>
<feature type="transmembrane region" description="Helical" evidence="1">
    <location>
        <begin position="77"/>
        <end position="99"/>
    </location>
</feature>
<dbReference type="EMBL" id="JBBYXI010000001">
    <property type="protein sequence ID" value="MEN3929916.1"/>
    <property type="molecule type" value="Genomic_DNA"/>
</dbReference>
<evidence type="ECO:0000313" key="4">
    <source>
        <dbReference type="Proteomes" id="UP001418637"/>
    </source>
</evidence>
<dbReference type="Pfam" id="PF00892">
    <property type="entry name" value="EamA"/>
    <property type="match status" value="2"/>
</dbReference>
<keyword evidence="1" id="KW-0812">Transmembrane</keyword>
<feature type="transmembrane region" description="Helical" evidence="1">
    <location>
        <begin position="191"/>
        <end position="208"/>
    </location>
</feature>
<comment type="caution">
    <text evidence="3">The sequence shown here is derived from an EMBL/GenBank/DDBJ whole genome shotgun (WGS) entry which is preliminary data.</text>
</comment>
<feature type="transmembrane region" description="Helical" evidence="1">
    <location>
        <begin position="161"/>
        <end position="184"/>
    </location>
</feature>
<feature type="domain" description="EamA" evidence="2">
    <location>
        <begin position="16"/>
        <end position="149"/>
    </location>
</feature>
<feature type="transmembrane region" description="Helical" evidence="1">
    <location>
        <begin position="275"/>
        <end position="293"/>
    </location>
</feature>
<evidence type="ECO:0000256" key="1">
    <source>
        <dbReference type="SAM" id="Phobius"/>
    </source>
</evidence>
<dbReference type="PANTHER" id="PTHR22911:SF79">
    <property type="entry name" value="MOBA-LIKE NTP TRANSFERASE DOMAIN-CONTAINING PROTEIN"/>
    <property type="match status" value="1"/>
</dbReference>
<dbReference type="SUPFAM" id="SSF103481">
    <property type="entry name" value="Multidrug resistance efflux transporter EmrE"/>
    <property type="match status" value="2"/>
</dbReference>
<dbReference type="RefSeq" id="WP_346335892.1">
    <property type="nucleotide sequence ID" value="NZ_JBBYXI010000001.1"/>
</dbReference>
<gene>
    <name evidence="3" type="ORF">WJT86_02430</name>
</gene>
<evidence type="ECO:0000313" key="3">
    <source>
        <dbReference type="EMBL" id="MEN3929916.1"/>
    </source>
</evidence>
<feature type="transmembrane region" description="Helical" evidence="1">
    <location>
        <begin position="135"/>
        <end position="155"/>
    </location>
</feature>
<organism evidence="3 4">
    <name type="scientific">Hohaiivirga grylli</name>
    <dbReference type="NCBI Taxonomy" id="3133970"/>
    <lineage>
        <taxon>Bacteria</taxon>
        <taxon>Pseudomonadati</taxon>
        <taxon>Pseudomonadota</taxon>
        <taxon>Alphaproteobacteria</taxon>
        <taxon>Hyphomicrobiales</taxon>
        <taxon>Methylobacteriaceae</taxon>
        <taxon>Hohaiivirga</taxon>
    </lineage>
</organism>
<protein>
    <submittedName>
        <fullName evidence="3">EamA family transporter</fullName>
    </submittedName>
</protein>
<feature type="transmembrane region" description="Helical" evidence="1">
    <location>
        <begin position="50"/>
        <end position="70"/>
    </location>
</feature>
<sequence>MHANHPDIHSRRKTISGYLYAALAAVLWSLIAPLSKNALAAGISPVETSFWRALLGCLCFAVQTSLTGGLRVPVRHALIFILFGGWGVSILFSALQLSIQLSGAATAMVLLYTAPAWVAVASYFLFREAISAKKIIAICVALTGAILVSFSGGSLPTGYSTLGIICGLISGLAYASHFPFYVWWYGRYSTATIYTYMLFGGALFLLPFVDFAPAKSWDTWGNLVALAFLTNYLAYLAIAKSLQLISQVQSAVIGNIEPVLATLLVWAFFGENFNIYGWIGCTLVICAVFLLTLERKPSETKR</sequence>